<reference evidence="3" key="1">
    <citation type="submission" date="2022-07" db="EMBL/GenBank/DDBJ databases">
        <title>Genome Sequence of Agrocybe chaxingu.</title>
        <authorList>
            <person name="Buettner E."/>
        </authorList>
    </citation>
    <scope>NUCLEOTIDE SEQUENCE</scope>
    <source>
        <strain evidence="3">MP-N11</strain>
    </source>
</reference>
<dbReference type="GO" id="GO:0031965">
    <property type="term" value="C:nuclear membrane"/>
    <property type="evidence" value="ECO:0007669"/>
    <property type="project" value="InterPro"/>
</dbReference>
<dbReference type="SMART" id="SM01042">
    <property type="entry name" value="Brr6_like_C_C"/>
    <property type="match status" value="1"/>
</dbReference>
<keyword evidence="1" id="KW-0472">Membrane</keyword>
<dbReference type="PANTHER" id="PTHR28136">
    <property type="entry name" value="NUCLEUS EXPORT PROTEIN BRR6"/>
    <property type="match status" value="1"/>
</dbReference>
<dbReference type="GO" id="GO:0006998">
    <property type="term" value="P:nuclear envelope organization"/>
    <property type="evidence" value="ECO:0007669"/>
    <property type="project" value="InterPro"/>
</dbReference>
<comment type="caution">
    <text evidence="3">The sequence shown here is derived from an EMBL/GenBank/DDBJ whole genome shotgun (WGS) entry which is preliminary data.</text>
</comment>
<gene>
    <name evidence="3" type="ORF">NLJ89_g6137</name>
</gene>
<name>A0A9W8K1A6_9AGAR</name>
<evidence type="ECO:0000259" key="2">
    <source>
        <dbReference type="SMART" id="SM01042"/>
    </source>
</evidence>
<organism evidence="3 4">
    <name type="scientific">Agrocybe chaxingu</name>
    <dbReference type="NCBI Taxonomy" id="84603"/>
    <lineage>
        <taxon>Eukaryota</taxon>
        <taxon>Fungi</taxon>
        <taxon>Dikarya</taxon>
        <taxon>Basidiomycota</taxon>
        <taxon>Agaricomycotina</taxon>
        <taxon>Agaricomycetes</taxon>
        <taxon>Agaricomycetidae</taxon>
        <taxon>Agaricales</taxon>
        <taxon>Agaricineae</taxon>
        <taxon>Strophariaceae</taxon>
        <taxon>Agrocybe</taxon>
    </lineage>
</organism>
<dbReference type="OrthoDB" id="5961at2759"/>
<dbReference type="InterPro" id="IPR018767">
    <property type="entry name" value="Brl1/Brr6_dom"/>
</dbReference>
<evidence type="ECO:0000313" key="4">
    <source>
        <dbReference type="Proteomes" id="UP001148786"/>
    </source>
</evidence>
<dbReference type="GO" id="GO:0055088">
    <property type="term" value="P:lipid homeostasis"/>
    <property type="evidence" value="ECO:0007669"/>
    <property type="project" value="InterPro"/>
</dbReference>
<feature type="transmembrane region" description="Helical" evidence="1">
    <location>
        <begin position="43"/>
        <end position="64"/>
    </location>
</feature>
<keyword evidence="4" id="KW-1185">Reference proteome</keyword>
<feature type="domain" description="Brl1/Brr6" evidence="2">
    <location>
        <begin position="34"/>
        <end position="163"/>
    </location>
</feature>
<accession>A0A9W8K1A6</accession>
<dbReference type="InterPro" id="IPR040202">
    <property type="entry name" value="Brl1/Brr6"/>
</dbReference>
<keyword evidence="1" id="KW-1133">Transmembrane helix</keyword>
<proteinExistence type="predicted"/>
<dbReference type="AlphaFoldDB" id="A0A9W8K1A6"/>
<keyword evidence="1" id="KW-0812">Transmembrane</keyword>
<sequence length="192" mass="21561">MPPPAPEMPICHPPTGPTTSAVIPIKESRRSQAVIGWNAVCNAFWALLGGVAVYFVVAFSIAFWKDLKAELSIQSSDLAYDAAMCAKEYDTNLCATLEVPELVSQCNIWERCMNANHLRVKRTEIVANLSARLIEMFVGNMSLRTWMNTHLTESPIELPTFTKMYILFQEDDRAHDVDLMGLGSHMQREELV</sequence>
<protein>
    <recommendedName>
        <fullName evidence="2">Brl1/Brr6 domain-containing protein</fullName>
    </recommendedName>
</protein>
<dbReference type="Pfam" id="PF10104">
    <property type="entry name" value="Brr6_like_C_C"/>
    <property type="match status" value="1"/>
</dbReference>
<dbReference type="EMBL" id="JANKHO010000630">
    <property type="protein sequence ID" value="KAJ3507738.1"/>
    <property type="molecule type" value="Genomic_DNA"/>
</dbReference>
<evidence type="ECO:0000256" key="1">
    <source>
        <dbReference type="SAM" id="Phobius"/>
    </source>
</evidence>
<dbReference type="PANTHER" id="PTHR28136:SF1">
    <property type="entry name" value="NUCLEUS EXPORT PROTEIN BRL1"/>
    <property type="match status" value="1"/>
</dbReference>
<dbReference type="Proteomes" id="UP001148786">
    <property type="component" value="Unassembled WGS sequence"/>
</dbReference>
<evidence type="ECO:0000313" key="3">
    <source>
        <dbReference type="EMBL" id="KAJ3507738.1"/>
    </source>
</evidence>